<sequence length="86" mass="10014">MRRKDETFGEVQGVDIGADCEEDEDEEEEATFVLSFLSDLLYNLISGKFGVEFGLGYYEVFNGEVYYSEYAFAFRDSVIFKFYYSL</sequence>
<gene>
    <name evidence="1" type="ORF">EZS28_022502</name>
</gene>
<organism evidence="1 2">
    <name type="scientific">Streblomastix strix</name>
    <dbReference type="NCBI Taxonomy" id="222440"/>
    <lineage>
        <taxon>Eukaryota</taxon>
        <taxon>Metamonada</taxon>
        <taxon>Preaxostyla</taxon>
        <taxon>Oxymonadida</taxon>
        <taxon>Streblomastigidae</taxon>
        <taxon>Streblomastix</taxon>
    </lineage>
</organism>
<evidence type="ECO:0000313" key="1">
    <source>
        <dbReference type="EMBL" id="KAA6381972.1"/>
    </source>
</evidence>
<dbReference type="Proteomes" id="UP000324800">
    <property type="component" value="Unassembled WGS sequence"/>
</dbReference>
<dbReference type="AlphaFoldDB" id="A0A5J4VHH9"/>
<accession>A0A5J4VHH9</accession>
<proteinExistence type="predicted"/>
<reference evidence="1 2" key="1">
    <citation type="submission" date="2019-03" db="EMBL/GenBank/DDBJ databases">
        <title>Single cell metagenomics reveals metabolic interactions within the superorganism composed of flagellate Streblomastix strix and complex community of Bacteroidetes bacteria on its surface.</title>
        <authorList>
            <person name="Treitli S.C."/>
            <person name="Kolisko M."/>
            <person name="Husnik F."/>
            <person name="Keeling P."/>
            <person name="Hampl V."/>
        </authorList>
    </citation>
    <scope>NUCLEOTIDE SEQUENCE [LARGE SCALE GENOMIC DNA]</scope>
    <source>
        <strain evidence="1">ST1C</strain>
    </source>
</reference>
<comment type="caution">
    <text evidence="1">The sequence shown here is derived from an EMBL/GenBank/DDBJ whole genome shotgun (WGS) entry which is preliminary data.</text>
</comment>
<dbReference type="EMBL" id="SNRW01007031">
    <property type="protein sequence ID" value="KAA6381972.1"/>
    <property type="molecule type" value="Genomic_DNA"/>
</dbReference>
<protein>
    <submittedName>
        <fullName evidence="1">Uncharacterized protein</fullName>
    </submittedName>
</protein>
<evidence type="ECO:0000313" key="2">
    <source>
        <dbReference type="Proteomes" id="UP000324800"/>
    </source>
</evidence>
<name>A0A5J4VHH9_9EUKA</name>